<keyword evidence="2" id="KW-1185">Reference proteome</keyword>
<dbReference type="InterPro" id="IPR008441">
    <property type="entry name" value="AfumC-like_glycosyl_Trfase"/>
</dbReference>
<dbReference type="Pfam" id="PF05704">
    <property type="entry name" value="Caps_synth"/>
    <property type="match status" value="1"/>
</dbReference>
<reference evidence="1 2" key="1">
    <citation type="submission" date="2024-01" db="EMBL/GenBank/DDBJ databases">
        <title>Complete genome of Cladobotryum mycophilum ATHUM6906.</title>
        <authorList>
            <person name="Christinaki A.C."/>
            <person name="Myridakis A.I."/>
            <person name="Kouvelis V.N."/>
        </authorList>
    </citation>
    <scope>NUCLEOTIDE SEQUENCE [LARGE SCALE GENOMIC DNA]</scope>
    <source>
        <strain evidence="1 2">ATHUM6906</strain>
    </source>
</reference>
<organism evidence="1 2">
    <name type="scientific">Cladobotryum mycophilum</name>
    <dbReference type="NCBI Taxonomy" id="491253"/>
    <lineage>
        <taxon>Eukaryota</taxon>
        <taxon>Fungi</taxon>
        <taxon>Dikarya</taxon>
        <taxon>Ascomycota</taxon>
        <taxon>Pezizomycotina</taxon>
        <taxon>Sordariomycetes</taxon>
        <taxon>Hypocreomycetidae</taxon>
        <taxon>Hypocreales</taxon>
        <taxon>Hypocreaceae</taxon>
        <taxon>Cladobotryum</taxon>
    </lineage>
</organism>
<dbReference type="Gene3D" id="3.90.550.20">
    <property type="match status" value="1"/>
</dbReference>
<dbReference type="InterPro" id="IPR029044">
    <property type="entry name" value="Nucleotide-diphossugar_trans"/>
</dbReference>
<dbReference type="Proteomes" id="UP001338125">
    <property type="component" value="Unassembled WGS sequence"/>
</dbReference>
<accession>A0ABR0S9N8</accession>
<dbReference type="EMBL" id="JAVFKD010000015">
    <property type="protein sequence ID" value="KAK5988871.1"/>
    <property type="molecule type" value="Genomic_DNA"/>
</dbReference>
<proteinExistence type="predicted"/>
<gene>
    <name evidence="1" type="ORF">PT974_10368</name>
</gene>
<name>A0ABR0S9N8_9HYPO</name>
<sequence length="403" mass="46216">MSPSRLEVTQDQEQDVQVPAGLVLVPEEKLDLRSDEEIIEQFQKKRPVTSEKNVWAFWHSGFNSMHPWLRRNVIGWVRRLGPEWNVHVLDDVRGSETNIRNYLAPEMLPEAINNYTADGKYKGVHTSDVVRLALVLTYGGVWLDVGTILLRHVDDICWKEIEDPSSPVEVGGYAFFGSAMNGFFAAKKDNPLLRQWHNAYLSLWEGGKTNCNGFHRHPIFDNIPKYVSKDPVFNSVDFKDFSAHITCGWVTRQIVDAETGFNGQDYWSNHVFLLDLLDEAMLLPHLTNNKGKYQFELLSAKRTGEGAVKDELWHAAEDIVHKLLTSSAMMKISHGSEGMFEALANFWDKEEHADADHEPGTFAAYLRYGSVHYDQTRKLVPLSREAMARGVDWEKWTSYEFRK</sequence>
<dbReference type="SUPFAM" id="SSF53448">
    <property type="entry name" value="Nucleotide-diphospho-sugar transferases"/>
    <property type="match status" value="1"/>
</dbReference>
<comment type="caution">
    <text evidence="1">The sequence shown here is derived from an EMBL/GenBank/DDBJ whole genome shotgun (WGS) entry which is preliminary data.</text>
</comment>
<evidence type="ECO:0000313" key="1">
    <source>
        <dbReference type="EMBL" id="KAK5988871.1"/>
    </source>
</evidence>
<evidence type="ECO:0000313" key="2">
    <source>
        <dbReference type="Proteomes" id="UP001338125"/>
    </source>
</evidence>
<protein>
    <submittedName>
        <fullName evidence="1">Glycosyltransferase afumC</fullName>
    </submittedName>
</protein>